<dbReference type="HAMAP" id="MF_00407">
    <property type="entry name" value="DNA_ligase"/>
    <property type="match status" value="1"/>
</dbReference>
<evidence type="ECO:0000256" key="14">
    <source>
        <dbReference type="HAMAP-Rule" id="MF_00407"/>
    </source>
</evidence>
<evidence type="ECO:0000256" key="3">
    <source>
        <dbReference type="ARBA" id="ARBA00022618"/>
    </source>
</evidence>
<feature type="domain" description="ATP-dependent DNA ligase family profile" evidence="16">
    <location>
        <begin position="327"/>
        <end position="451"/>
    </location>
</feature>
<dbReference type="InterPro" id="IPR012340">
    <property type="entry name" value="NA-bd_OB-fold"/>
</dbReference>
<keyword evidence="4 14" id="KW-0235">DNA replication</keyword>
<keyword evidence="5 14" id="KW-0479">Metal-binding</keyword>
<evidence type="ECO:0000256" key="2">
    <source>
        <dbReference type="ARBA" id="ARBA00022598"/>
    </source>
</evidence>
<dbReference type="InterPro" id="IPR000977">
    <property type="entry name" value="DNA_ligase_ATP-dep"/>
</dbReference>
<dbReference type="InterPro" id="IPR016059">
    <property type="entry name" value="DNA_ligase_ATP-dep_CS"/>
</dbReference>
<dbReference type="InterPro" id="IPR012309">
    <property type="entry name" value="DNA_ligase_ATP-dep_C"/>
</dbReference>
<dbReference type="GO" id="GO:0046872">
    <property type="term" value="F:metal ion binding"/>
    <property type="evidence" value="ECO:0007669"/>
    <property type="project" value="UniProtKB-KW"/>
</dbReference>
<feature type="active site" description="N6-AMP-lysine intermediate" evidence="14">
    <location>
        <position position="249"/>
    </location>
</feature>
<dbReference type="AlphaFoldDB" id="A0A1F7GCL2"/>
<keyword evidence="8 14" id="KW-0067">ATP-binding</keyword>
<dbReference type="Proteomes" id="UP000178372">
    <property type="component" value="Unassembled WGS sequence"/>
</dbReference>
<keyword evidence="2 14" id="KW-0436">Ligase</keyword>
<evidence type="ECO:0000256" key="6">
    <source>
        <dbReference type="ARBA" id="ARBA00022741"/>
    </source>
</evidence>
<dbReference type="Gene3D" id="1.10.3260.10">
    <property type="entry name" value="DNA ligase, ATP-dependent, N-terminal domain"/>
    <property type="match status" value="1"/>
</dbReference>
<keyword evidence="6 14" id="KW-0547">Nucleotide-binding</keyword>
<keyword evidence="12 14" id="KW-0131">Cell cycle</keyword>
<gene>
    <name evidence="14" type="primary">lig</name>
    <name evidence="17" type="ORF">A2690_03345</name>
</gene>
<feature type="binding site" evidence="14">
    <location>
        <position position="269"/>
    </location>
    <ligand>
        <name>ATP</name>
        <dbReference type="ChEBI" id="CHEBI:30616"/>
    </ligand>
</feature>
<dbReference type="SUPFAM" id="SSF117018">
    <property type="entry name" value="ATP-dependent DNA ligase DNA-binding domain"/>
    <property type="match status" value="1"/>
</dbReference>
<dbReference type="Pfam" id="PF04675">
    <property type="entry name" value="DNA_ligase_A_N"/>
    <property type="match status" value="1"/>
</dbReference>
<dbReference type="GO" id="GO:0003910">
    <property type="term" value="F:DNA ligase (ATP) activity"/>
    <property type="evidence" value="ECO:0007669"/>
    <property type="project" value="UniProtKB-UniRule"/>
</dbReference>
<proteinExistence type="inferred from homology"/>
<dbReference type="SUPFAM" id="SSF56091">
    <property type="entry name" value="DNA ligase/mRNA capping enzyme, catalytic domain"/>
    <property type="match status" value="1"/>
</dbReference>
<dbReference type="GO" id="GO:0071897">
    <property type="term" value="P:DNA biosynthetic process"/>
    <property type="evidence" value="ECO:0007669"/>
    <property type="project" value="InterPro"/>
</dbReference>
<comment type="cofactor">
    <cofactor evidence="14">
        <name>Mg(2+)</name>
        <dbReference type="ChEBI" id="CHEBI:18420"/>
    </cofactor>
</comment>
<evidence type="ECO:0000313" key="18">
    <source>
        <dbReference type="Proteomes" id="UP000178372"/>
    </source>
</evidence>
<dbReference type="GO" id="GO:0006310">
    <property type="term" value="P:DNA recombination"/>
    <property type="evidence" value="ECO:0007669"/>
    <property type="project" value="UniProtKB-UniRule"/>
</dbReference>
<dbReference type="InterPro" id="IPR050191">
    <property type="entry name" value="ATP-dep_DNA_ligase"/>
</dbReference>
<dbReference type="GO" id="GO:0006273">
    <property type="term" value="P:lagging strand elongation"/>
    <property type="evidence" value="ECO:0007669"/>
    <property type="project" value="TreeGrafter"/>
</dbReference>
<keyword evidence="10 14" id="KW-0233">DNA recombination</keyword>
<dbReference type="PROSITE" id="PS50160">
    <property type="entry name" value="DNA_LIGASE_A3"/>
    <property type="match status" value="1"/>
</dbReference>
<dbReference type="InterPro" id="IPR022865">
    <property type="entry name" value="DNA_ligae_ATP-dep_bac/arc"/>
</dbReference>
<evidence type="ECO:0000256" key="5">
    <source>
        <dbReference type="ARBA" id="ARBA00022723"/>
    </source>
</evidence>
<evidence type="ECO:0000256" key="8">
    <source>
        <dbReference type="ARBA" id="ARBA00022840"/>
    </source>
</evidence>
<keyword evidence="11 14" id="KW-0234">DNA repair</keyword>
<evidence type="ECO:0000256" key="11">
    <source>
        <dbReference type="ARBA" id="ARBA00023204"/>
    </source>
</evidence>
<comment type="function">
    <text evidence="14">DNA ligase that seals nicks in double-stranded DNA during DNA replication, DNA recombination and DNA repair.</text>
</comment>
<accession>A0A1F7GCL2</accession>
<dbReference type="GO" id="GO:0003677">
    <property type="term" value="F:DNA binding"/>
    <property type="evidence" value="ECO:0007669"/>
    <property type="project" value="InterPro"/>
</dbReference>
<dbReference type="EMBL" id="MFZF01000014">
    <property type="protein sequence ID" value="OGK16638.1"/>
    <property type="molecule type" value="Genomic_DNA"/>
</dbReference>
<feature type="binding site" evidence="14">
    <location>
        <position position="422"/>
    </location>
    <ligand>
        <name>ATP</name>
        <dbReference type="ChEBI" id="CHEBI:30616"/>
    </ligand>
</feature>
<feature type="binding site" evidence="14">
    <location>
        <position position="339"/>
    </location>
    <ligand>
        <name>ATP</name>
        <dbReference type="ChEBI" id="CHEBI:30616"/>
    </ligand>
</feature>
<dbReference type="Pfam" id="PF01068">
    <property type="entry name" value="DNA_ligase_A_M"/>
    <property type="match status" value="1"/>
</dbReference>
<dbReference type="GO" id="GO:0005524">
    <property type="term" value="F:ATP binding"/>
    <property type="evidence" value="ECO:0007669"/>
    <property type="project" value="UniProtKB-UniRule"/>
</dbReference>
<dbReference type="PANTHER" id="PTHR45674:SF4">
    <property type="entry name" value="DNA LIGASE 1"/>
    <property type="match status" value="1"/>
</dbReference>
<dbReference type="SUPFAM" id="SSF50249">
    <property type="entry name" value="Nucleic acid-binding proteins"/>
    <property type="match status" value="1"/>
</dbReference>
<evidence type="ECO:0000313" key="17">
    <source>
        <dbReference type="EMBL" id="OGK16638.1"/>
    </source>
</evidence>
<dbReference type="InterPro" id="IPR012308">
    <property type="entry name" value="DNA_ligase_ATP-dep_N"/>
</dbReference>
<dbReference type="GO" id="GO:0006281">
    <property type="term" value="P:DNA repair"/>
    <property type="evidence" value="ECO:0007669"/>
    <property type="project" value="UniProtKB-UniRule"/>
</dbReference>
<dbReference type="PANTHER" id="PTHR45674">
    <property type="entry name" value="DNA LIGASE 1/3 FAMILY MEMBER"/>
    <property type="match status" value="1"/>
</dbReference>
<evidence type="ECO:0000256" key="4">
    <source>
        <dbReference type="ARBA" id="ARBA00022705"/>
    </source>
</evidence>
<evidence type="ECO:0000256" key="13">
    <source>
        <dbReference type="ARBA" id="ARBA00034003"/>
    </source>
</evidence>
<evidence type="ECO:0000259" key="16">
    <source>
        <dbReference type="PROSITE" id="PS50160"/>
    </source>
</evidence>
<dbReference type="GO" id="GO:0051301">
    <property type="term" value="P:cell division"/>
    <property type="evidence" value="ECO:0007669"/>
    <property type="project" value="UniProtKB-KW"/>
</dbReference>
<dbReference type="Pfam" id="PF04679">
    <property type="entry name" value="DNA_ligase_A_C"/>
    <property type="match status" value="1"/>
</dbReference>
<dbReference type="Gene3D" id="2.40.50.140">
    <property type="entry name" value="Nucleic acid-binding proteins"/>
    <property type="match status" value="1"/>
</dbReference>
<protein>
    <recommendedName>
        <fullName evidence="14">Probable DNA ligase</fullName>
        <ecNumber evidence="14">6.5.1.1</ecNumber>
    </recommendedName>
    <alternativeName>
        <fullName evidence="14">Polydeoxyribonucleotide synthase [ATP]</fullName>
    </alternativeName>
</protein>
<evidence type="ECO:0000256" key="10">
    <source>
        <dbReference type="ARBA" id="ARBA00023172"/>
    </source>
</evidence>
<organism evidence="17 18">
    <name type="scientific">Candidatus Roizmanbacteria bacterium RIFCSPHIGHO2_01_FULL_39_12b</name>
    <dbReference type="NCBI Taxonomy" id="1802030"/>
    <lineage>
        <taxon>Bacteria</taxon>
        <taxon>Candidatus Roizmaniibacteriota</taxon>
    </lineage>
</organism>
<evidence type="ECO:0000256" key="9">
    <source>
        <dbReference type="ARBA" id="ARBA00022842"/>
    </source>
</evidence>
<keyword evidence="9 14" id="KW-0460">Magnesium</keyword>
<dbReference type="InterPro" id="IPR012310">
    <property type="entry name" value="DNA_ligase_ATP-dep_cent"/>
</dbReference>
<dbReference type="PROSITE" id="PS00333">
    <property type="entry name" value="DNA_LIGASE_A2"/>
    <property type="match status" value="1"/>
</dbReference>
<sequence>MRFSRLAEYFESIEQTSSRLEMTRILSDLFKEADRDEIAQILYLLQGRVAPLYEKVEFNMGEKMVIKASARAVGVELNVFTTLFKKKGDIGVAIEELKKQASTLFSKDLSILDVFNQLGRLADSSGVGSQDLKISILSGLIQELDPLSCRFVVRIPINKLRLGFSDVTILDGFSWMLKGDKSLRGVIEKAYHVRPDIGFIGKTIKESSEKGLTHVKPAVFTPILMMRAERLADPKDIFEKVPEGIIEEKYDGFRLQIHANKSGVKLFSRSLENVTEMYPDIVLAISTEIKYKNIIIEGEAVGYSTKTGKLLPFQETVQRKRKYDIEAKSKEIPLRLFVFDLLYLNGKSLIDEPLKHRRELLSGLVKNTAKNTLNLAPETIARAPEDIKKSFLKSIEDNLEGIMVKKPDGAYQPNARNWNWIKYKKSYATKVEDTIDCLVMGYDFGQGKRSGFGIGALLIGVYDGQKDVFKTVSKLGTGLTDIEWREVKKLCDQSLSKKKPLNYSVDKQMAVDVWVKPSIVLEIRSDEITKSPMHTAHLALRFPRLERLRDDKRPDDVTTIEEVEQLFKLQNR</sequence>
<dbReference type="InterPro" id="IPR036599">
    <property type="entry name" value="DNA_ligase_N_sf"/>
</dbReference>
<feature type="binding site" evidence="14">
    <location>
        <position position="247"/>
    </location>
    <ligand>
        <name>ATP</name>
        <dbReference type="ChEBI" id="CHEBI:30616"/>
    </ligand>
</feature>
<evidence type="ECO:0000256" key="7">
    <source>
        <dbReference type="ARBA" id="ARBA00022763"/>
    </source>
</evidence>
<evidence type="ECO:0000256" key="1">
    <source>
        <dbReference type="ARBA" id="ARBA00007572"/>
    </source>
</evidence>
<reference evidence="17 18" key="1">
    <citation type="journal article" date="2016" name="Nat. Commun.">
        <title>Thousands of microbial genomes shed light on interconnected biogeochemical processes in an aquifer system.</title>
        <authorList>
            <person name="Anantharaman K."/>
            <person name="Brown C.T."/>
            <person name="Hug L.A."/>
            <person name="Sharon I."/>
            <person name="Castelle C.J."/>
            <person name="Probst A.J."/>
            <person name="Thomas B.C."/>
            <person name="Singh A."/>
            <person name="Wilkins M.J."/>
            <person name="Karaoz U."/>
            <person name="Brodie E.L."/>
            <person name="Williams K.H."/>
            <person name="Hubbard S.S."/>
            <person name="Banfield J.F."/>
        </authorList>
    </citation>
    <scope>NUCLEOTIDE SEQUENCE [LARGE SCALE GENOMIC DNA]</scope>
</reference>
<feature type="binding site" evidence="14">
    <location>
        <position position="299"/>
    </location>
    <ligand>
        <name>ATP</name>
        <dbReference type="ChEBI" id="CHEBI:30616"/>
    </ligand>
</feature>
<comment type="similarity">
    <text evidence="1 14 15">Belongs to the ATP-dependent DNA ligase family.</text>
</comment>
<name>A0A1F7GCL2_9BACT</name>
<dbReference type="NCBIfam" id="TIGR00574">
    <property type="entry name" value="dnl1"/>
    <property type="match status" value="1"/>
</dbReference>
<dbReference type="CDD" id="cd07901">
    <property type="entry name" value="Adenylation_DNA_ligase_Arch_LigB"/>
    <property type="match status" value="1"/>
</dbReference>
<dbReference type="Gene3D" id="3.30.470.30">
    <property type="entry name" value="DNA ligase/mRNA capping enzyme"/>
    <property type="match status" value="1"/>
</dbReference>
<dbReference type="EC" id="6.5.1.1" evidence="14"/>
<keyword evidence="7 14" id="KW-0227">DNA damage</keyword>
<feature type="binding site" evidence="14">
    <location>
        <position position="416"/>
    </location>
    <ligand>
        <name>ATP</name>
        <dbReference type="ChEBI" id="CHEBI:30616"/>
    </ligand>
</feature>
<feature type="binding site" evidence="14">
    <location>
        <position position="254"/>
    </location>
    <ligand>
        <name>ATP</name>
        <dbReference type="ChEBI" id="CHEBI:30616"/>
    </ligand>
</feature>
<evidence type="ECO:0000256" key="15">
    <source>
        <dbReference type="RuleBase" id="RU004196"/>
    </source>
</evidence>
<keyword evidence="3 14" id="KW-0132">Cell division</keyword>
<evidence type="ECO:0000256" key="12">
    <source>
        <dbReference type="ARBA" id="ARBA00023306"/>
    </source>
</evidence>
<comment type="caution">
    <text evidence="17">The sequence shown here is derived from an EMBL/GenBank/DDBJ whole genome shotgun (WGS) entry which is preliminary data.</text>
</comment>
<comment type="catalytic activity">
    <reaction evidence="13 14">
        <text>ATP + (deoxyribonucleotide)n-3'-hydroxyl + 5'-phospho-(deoxyribonucleotide)m = (deoxyribonucleotide)n+m + AMP + diphosphate.</text>
        <dbReference type="EC" id="6.5.1.1"/>
    </reaction>
</comment>